<accession>A0A2T7D3R3</accession>
<sequence>MMASVPRGGFIARLEAPRCCELMGPGGTSGASIQGDMIRLQHTHPRIVSRLQRGPPSYTPSLTSVFSEREKKG</sequence>
<organism evidence="2 3">
    <name type="scientific">Panicum hallii var. hallii</name>
    <dbReference type="NCBI Taxonomy" id="1504633"/>
    <lineage>
        <taxon>Eukaryota</taxon>
        <taxon>Viridiplantae</taxon>
        <taxon>Streptophyta</taxon>
        <taxon>Embryophyta</taxon>
        <taxon>Tracheophyta</taxon>
        <taxon>Spermatophyta</taxon>
        <taxon>Magnoliopsida</taxon>
        <taxon>Liliopsida</taxon>
        <taxon>Poales</taxon>
        <taxon>Poaceae</taxon>
        <taxon>PACMAD clade</taxon>
        <taxon>Panicoideae</taxon>
        <taxon>Panicodae</taxon>
        <taxon>Paniceae</taxon>
        <taxon>Panicinae</taxon>
        <taxon>Panicum</taxon>
        <taxon>Panicum sect. Panicum</taxon>
    </lineage>
</organism>
<gene>
    <name evidence="2" type="ORF">GQ55_6G037600</name>
</gene>
<dbReference type="Proteomes" id="UP000244336">
    <property type="component" value="Chromosome 6"/>
</dbReference>
<dbReference type="Gramene" id="PUZ50163">
    <property type="protein sequence ID" value="PUZ50163"/>
    <property type="gene ID" value="GQ55_6G037600"/>
</dbReference>
<evidence type="ECO:0000313" key="3">
    <source>
        <dbReference type="Proteomes" id="UP000244336"/>
    </source>
</evidence>
<reference evidence="2 3" key="1">
    <citation type="submission" date="2018-04" db="EMBL/GenBank/DDBJ databases">
        <title>WGS assembly of Panicum hallii var. hallii HAL2.</title>
        <authorList>
            <person name="Lovell J."/>
            <person name="Jenkins J."/>
            <person name="Lowry D."/>
            <person name="Mamidi S."/>
            <person name="Sreedasyam A."/>
            <person name="Weng X."/>
            <person name="Barry K."/>
            <person name="Bonette J."/>
            <person name="Campitelli B."/>
            <person name="Daum C."/>
            <person name="Gordon S."/>
            <person name="Gould B."/>
            <person name="Lipzen A."/>
            <person name="MacQueen A."/>
            <person name="Palacio-Mejia J."/>
            <person name="Plott C."/>
            <person name="Shakirov E."/>
            <person name="Shu S."/>
            <person name="Yoshinaga Y."/>
            <person name="Zane M."/>
            <person name="Rokhsar D."/>
            <person name="Grimwood J."/>
            <person name="Schmutz J."/>
            <person name="Juenger T."/>
        </authorList>
    </citation>
    <scope>NUCLEOTIDE SEQUENCE [LARGE SCALE GENOMIC DNA]</scope>
    <source>
        <strain evidence="3">cv. HAL2</strain>
    </source>
</reference>
<dbReference type="EMBL" id="CM009754">
    <property type="protein sequence ID" value="PUZ50163.1"/>
    <property type="molecule type" value="Genomic_DNA"/>
</dbReference>
<evidence type="ECO:0000256" key="1">
    <source>
        <dbReference type="SAM" id="MobiDB-lite"/>
    </source>
</evidence>
<evidence type="ECO:0000313" key="2">
    <source>
        <dbReference type="EMBL" id="PUZ50163.1"/>
    </source>
</evidence>
<protein>
    <submittedName>
        <fullName evidence="2">Uncharacterized protein</fullName>
    </submittedName>
</protein>
<name>A0A2T7D3R3_9POAL</name>
<keyword evidence="3" id="KW-1185">Reference proteome</keyword>
<dbReference type="AlphaFoldDB" id="A0A2T7D3R3"/>
<feature type="region of interest" description="Disordered" evidence="1">
    <location>
        <begin position="50"/>
        <end position="73"/>
    </location>
</feature>
<proteinExistence type="predicted"/>